<protein>
    <submittedName>
        <fullName evidence="2">UDP-N-acetylglucosamine 2-epimerase (Non-hydrolysing)</fullName>
        <ecNumber evidence="2">5.1.3.14</ecNumber>
    </submittedName>
</protein>
<evidence type="ECO:0000313" key="3">
    <source>
        <dbReference type="Proteomes" id="UP000290527"/>
    </source>
</evidence>
<gene>
    <name evidence="2" type="ORF">MHHB_P0133</name>
</gene>
<dbReference type="EC" id="5.1.3.14" evidence="2"/>
<dbReference type="InterPro" id="IPR029767">
    <property type="entry name" value="WecB-like"/>
</dbReference>
<name>A0A401HNU0_9EURY</name>
<dbReference type="Gene3D" id="3.40.50.2000">
    <property type="entry name" value="Glycogen Phosphorylase B"/>
    <property type="match status" value="2"/>
</dbReference>
<dbReference type="NCBIfam" id="TIGR00236">
    <property type="entry name" value="wecB"/>
    <property type="match status" value="1"/>
</dbReference>
<dbReference type="OrthoDB" id="7018at2157"/>
<dbReference type="Proteomes" id="UP000290527">
    <property type="component" value="Unassembled WGS sequence"/>
</dbReference>
<comment type="caution">
    <text evidence="2">The sequence shown here is derived from an EMBL/GenBank/DDBJ whole genome shotgun (WGS) entry which is preliminary data.</text>
</comment>
<dbReference type="CDD" id="cd03786">
    <property type="entry name" value="GTB_UDP-GlcNAc_2-Epimerase"/>
    <property type="match status" value="1"/>
</dbReference>
<sequence length="377" mass="43145">MKIGIVLGTRPEIIKLSPVIRELEKLKENIDYFVIHTNQHYSENLNRIFFKELNLPEPKYNLKVGSASHGKQTGMMLEGIEEVLIREKPEIVVVQGDTNTTLAGALASTKLGIEVAHVEAGLRSYDRSMPEEINRVLTDHISNYLFVPTEVAEENLRREGITENVFLVGNTVVDATFQNIKIAEEKKEEIFEGEMLDIVKGGDYFLLTIHRAENTDNSRKLKSIVEGILKVAEYYDETVIFPLHPRTEGKLKEYHLWDKLKKNKNIKMLEPTGYFKFLILEKYAKLILTDSGGVQEEACILKVPCITLRKNTERPETLEVGSNILVDIERENILEAVDSMLRRNRNWENPFGDGRSGERIVKILSESYNLSIKNEKE</sequence>
<reference evidence="2 3" key="1">
    <citation type="journal article" date="2019" name="Int. J. Syst. Evol. Microbiol.">
        <title>Methanofervidicoccus abyssi gen. nov., sp. nov., a hydrogenotrophic methanogen, isolated from a hydrothermal vent chimney in the Mid-Cayman Spreading Center, the Caribbean Sea.</title>
        <authorList>
            <person name="Sakai S."/>
            <person name="Takaki Y."/>
            <person name="Miyazaki M."/>
            <person name="Ogawara M."/>
            <person name="Yanagawa K."/>
            <person name="Miyazaki J."/>
            <person name="Takai K."/>
        </authorList>
    </citation>
    <scope>NUCLEOTIDE SEQUENCE [LARGE SCALE GENOMIC DNA]</scope>
    <source>
        <strain evidence="2 3">HHB</strain>
    </source>
</reference>
<dbReference type="SUPFAM" id="SSF53756">
    <property type="entry name" value="UDP-Glycosyltransferase/glycogen phosphorylase"/>
    <property type="match status" value="1"/>
</dbReference>
<evidence type="ECO:0000259" key="1">
    <source>
        <dbReference type="Pfam" id="PF02350"/>
    </source>
</evidence>
<dbReference type="EMBL" id="BFAX01000001">
    <property type="protein sequence ID" value="GBF35908.1"/>
    <property type="molecule type" value="Genomic_DNA"/>
</dbReference>
<feature type="domain" description="UDP-N-acetylglucosamine 2-epimerase" evidence="1">
    <location>
        <begin position="27"/>
        <end position="364"/>
    </location>
</feature>
<dbReference type="RefSeq" id="WP_131006694.1">
    <property type="nucleotide sequence ID" value="NZ_BFAX01000001.1"/>
</dbReference>
<dbReference type="PANTHER" id="PTHR43174">
    <property type="entry name" value="UDP-N-ACETYLGLUCOSAMINE 2-EPIMERASE"/>
    <property type="match status" value="1"/>
</dbReference>
<proteinExistence type="predicted"/>
<dbReference type="GO" id="GO:0008761">
    <property type="term" value="F:UDP-N-acetylglucosamine 2-epimerase activity"/>
    <property type="evidence" value="ECO:0007669"/>
    <property type="project" value="UniProtKB-EC"/>
</dbReference>
<organism evidence="2 3">
    <name type="scientific">Methanofervidicoccus abyssi</name>
    <dbReference type="NCBI Taxonomy" id="2082189"/>
    <lineage>
        <taxon>Archaea</taxon>
        <taxon>Methanobacteriati</taxon>
        <taxon>Methanobacteriota</taxon>
        <taxon>Methanomada group</taxon>
        <taxon>Methanococci</taxon>
        <taxon>Methanococcales</taxon>
        <taxon>Methanofervidicoccus</taxon>
    </lineage>
</organism>
<dbReference type="InterPro" id="IPR003331">
    <property type="entry name" value="UDP_GlcNAc_Epimerase_2_dom"/>
</dbReference>
<dbReference type="Pfam" id="PF02350">
    <property type="entry name" value="Epimerase_2"/>
    <property type="match status" value="1"/>
</dbReference>
<accession>A0A401HNU0</accession>
<dbReference type="PANTHER" id="PTHR43174:SF1">
    <property type="entry name" value="UDP-N-ACETYLGLUCOSAMINE 2-EPIMERASE"/>
    <property type="match status" value="1"/>
</dbReference>
<dbReference type="AlphaFoldDB" id="A0A401HNU0"/>
<keyword evidence="3" id="KW-1185">Reference proteome</keyword>
<evidence type="ECO:0000313" key="2">
    <source>
        <dbReference type="EMBL" id="GBF35908.1"/>
    </source>
</evidence>
<keyword evidence="2" id="KW-0413">Isomerase</keyword>